<dbReference type="AlphaFoldDB" id="A0AAE3M9M7"/>
<keyword evidence="1" id="KW-0812">Transmembrane</keyword>
<evidence type="ECO:0000259" key="2">
    <source>
        <dbReference type="Pfam" id="PF13240"/>
    </source>
</evidence>
<organism evidence="3 4">
    <name type="scientific">Plebeiibacterium sediminum</name>
    <dbReference type="NCBI Taxonomy" id="2992112"/>
    <lineage>
        <taxon>Bacteria</taxon>
        <taxon>Pseudomonadati</taxon>
        <taxon>Bacteroidota</taxon>
        <taxon>Bacteroidia</taxon>
        <taxon>Marinilabiliales</taxon>
        <taxon>Marinilabiliaceae</taxon>
        <taxon>Plebeiibacterium</taxon>
    </lineage>
</organism>
<dbReference type="Pfam" id="PF13240">
    <property type="entry name" value="Zn_Ribbon_1"/>
    <property type="match status" value="1"/>
</dbReference>
<feature type="domain" description="Zinc-ribbon" evidence="2">
    <location>
        <begin position="2"/>
        <end position="23"/>
    </location>
</feature>
<feature type="transmembrane region" description="Helical" evidence="1">
    <location>
        <begin position="127"/>
        <end position="144"/>
    </location>
</feature>
<keyword evidence="1" id="KW-0472">Membrane</keyword>
<keyword evidence="1" id="KW-1133">Transmembrane helix</keyword>
<comment type="caution">
    <text evidence="3">The sequence shown here is derived from an EMBL/GenBank/DDBJ whole genome shotgun (WGS) entry which is preliminary data.</text>
</comment>
<keyword evidence="4" id="KW-1185">Reference proteome</keyword>
<evidence type="ECO:0000313" key="4">
    <source>
        <dbReference type="Proteomes" id="UP001209229"/>
    </source>
</evidence>
<gene>
    <name evidence="3" type="ORF">OM075_23665</name>
</gene>
<evidence type="ECO:0000313" key="3">
    <source>
        <dbReference type="EMBL" id="MCW3789477.1"/>
    </source>
</evidence>
<proteinExistence type="predicted"/>
<accession>A0AAE3M9M7</accession>
<protein>
    <submittedName>
        <fullName evidence="3">Zinc-ribbon domain-containing protein</fullName>
    </submittedName>
</protein>
<dbReference type="Proteomes" id="UP001209229">
    <property type="component" value="Unassembled WGS sequence"/>
</dbReference>
<dbReference type="InterPro" id="IPR026870">
    <property type="entry name" value="Zinc_ribbon_dom"/>
</dbReference>
<sequence length="145" mass="15646">MYCKNCGKEINEGVAFCSHCGTKTNESESKTTPNEKLLKCPKCKSTRLTDNKKGFSAGKAVAGAVLAGGVGILAGAIGSNKVQITCLNCGHKFLPGEDADNAMTKRIEKAKAQKASQEFQWKLMKSPIFWIILVIAIILYAYIIS</sequence>
<reference evidence="3" key="1">
    <citation type="submission" date="2022-10" db="EMBL/GenBank/DDBJ databases">
        <authorList>
            <person name="Yu W.X."/>
        </authorList>
    </citation>
    <scope>NUCLEOTIDE SEQUENCE</scope>
    <source>
        <strain evidence="3">AAT</strain>
    </source>
</reference>
<evidence type="ECO:0000256" key="1">
    <source>
        <dbReference type="SAM" id="Phobius"/>
    </source>
</evidence>
<dbReference type="EMBL" id="JAPDPJ010000114">
    <property type="protein sequence ID" value="MCW3789477.1"/>
    <property type="molecule type" value="Genomic_DNA"/>
</dbReference>
<name>A0AAE3M9M7_9BACT</name>
<dbReference type="RefSeq" id="WP_301193028.1">
    <property type="nucleotide sequence ID" value="NZ_JAPDPJ010000114.1"/>
</dbReference>